<dbReference type="Proteomes" id="UP001066276">
    <property type="component" value="Chromosome 7"/>
</dbReference>
<evidence type="ECO:0000313" key="2">
    <source>
        <dbReference type="EMBL" id="KAJ1124331.1"/>
    </source>
</evidence>
<evidence type="ECO:0000256" key="1">
    <source>
        <dbReference type="SAM" id="MobiDB-lite"/>
    </source>
</evidence>
<proteinExistence type="predicted"/>
<dbReference type="EMBL" id="JANPWB010000011">
    <property type="protein sequence ID" value="KAJ1124331.1"/>
    <property type="molecule type" value="Genomic_DNA"/>
</dbReference>
<accession>A0AAV7PA48</accession>
<evidence type="ECO:0000313" key="3">
    <source>
        <dbReference type="Proteomes" id="UP001066276"/>
    </source>
</evidence>
<feature type="region of interest" description="Disordered" evidence="1">
    <location>
        <begin position="47"/>
        <end position="115"/>
    </location>
</feature>
<feature type="compositionally biased region" description="Pro residues" evidence="1">
    <location>
        <begin position="94"/>
        <end position="104"/>
    </location>
</feature>
<keyword evidence="3" id="KW-1185">Reference proteome</keyword>
<gene>
    <name evidence="2" type="ORF">NDU88_002792</name>
</gene>
<sequence length="214" mass="22077">MAFIIRSGHRGNRDVYFGWPRRLSLSRLTNTKGAPAHSAVRLSLQPHVSAGNPPEVCQPQTGSRAGGRPKSRPPAGSTLQHPGGRTPVSGSAPAFPPSGPPQAPDPLSGSPHLSRGVRPQVRALALALRWPGSDPGSAPAPLLFRLPQAPVPLQAASSLQSPAPAVGIGCKTRNTPIRSGLTYQGSDKAERSFSGSPQVPTAMPASVALEVGSI</sequence>
<organism evidence="2 3">
    <name type="scientific">Pleurodeles waltl</name>
    <name type="common">Iberian ribbed newt</name>
    <dbReference type="NCBI Taxonomy" id="8319"/>
    <lineage>
        <taxon>Eukaryota</taxon>
        <taxon>Metazoa</taxon>
        <taxon>Chordata</taxon>
        <taxon>Craniata</taxon>
        <taxon>Vertebrata</taxon>
        <taxon>Euteleostomi</taxon>
        <taxon>Amphibia</taxon>
        <taxon>Batrachia</taxon>
        <taxon>Caudata</taxon>
        <taxon>Salamandroidea</taxon>
        <taxon>Salamandridae</taxon>
        <taxon>Pleurodelinae</taxon>
        <taxon>Pleurodeles</taxon>
    </lineage>
</organism>
<name>A0AAV7PA48_PLEWA</name>
<dbReference type="AlphaFoldDB" id="A0AAV7PA48"/>
<comment type="caution">
    <text evidence="2">The sequence shown here is derived from an EMBL/GenBank/DDBJ whole genome shotgun (WGS) entry which is preliminary data.</text>
</comment>
<protein>
    <submittedName>
        <fullName evidence="2">Uncharacterized protein</fullName>
    </submittedName>
</protein>
<reference evidence="2" key="1">
    <citation type="journal article" date="2022" name="bioRxiv">
        <title>Sequencing and chromosome-scale assembly of the giantPleurodeles waltlgenome.</title>
        <authorList>
            <person name="Brown T."/>
            <person name="Elewa A."/>
            <person name="Iarovenko S."/>
            <person name="Subramanian E."/>
            <person name="Araus A.J."/>
            <person name="Petzold A."/>
            <person name="Susuki M."/>
            <person name="Suzuki K.-i.T."/>
            <person name="Hayashi T."/>
            <person name="Toyoda A."/>
            <person name="Oliveira C."/>
            <person name="Osipova E."/>
            <person name="Leigh N.D."/>
            <person name="Simon A."/>
            <person name="Yun M.H."/>
        </authorList>
    </citation>
    <scope>NUCLEOTIDE SEQUENCE</scope>
    <source>
        <strain evidence="2">20211129_DDA</strain>
        <tissue evidence="2">Liver</tissue>
    </source>
</reference>